<name>A0A101M4I0_PICGL</name>
<sequence length="45" mass="5370">MDKRVLQDRRYDIKSVPRWRAWNQQTRFVAGSEREEIVLVGEPGP</sequence>
<keyword evidence="1" id="KW-0496">Mitochondrion</keyword>
<accession>A0A101M4I0</accession>
<geneLocation type="mitochondrion" evidence="1"/>
<gene>
    <name evidence="1" type="ORF">ABT39_MTgene556</name>
</gene>
<comment type="caution">
    <text evidence="1">The sequence shown here is derived from an EMBL/GenBank/DDBJ whole genome shotgun (WGS) entry which is preliminary data.</text>
</comment>
<proteinExistence type="predicted"/>
<evidence type="ECO:0000313" key="1">
    <source>
        <dbReference type="EMBL" id="KUM50712.1"/>
    </source>
</evidence>
<reference evidence="1" key="1">
    <citation type="journal article" date="2015" name="Genome Biol. Evol.">
        <title>Organellar Genomes of White Spruce (Picea glauca): Assembly and Annotation.</title>
        <authorList>
            <person name="Jackman S.D."/>
            <person name="Warren R.L."/>
            <person name="Gibb E.A."/>
            <person name="Vandervalk B.P."/>
            <person name="Mohamadi H."/>
            <person name="Chu J."/>
            <person name="Raymond A."/>
            <person name="Pleasance S."/>
            <person name="Coope R."/>
            <person name="Wildung M.R."/>
            <person name="Ritland C.E."/>
            <person name="Bousquet J."/>
            <person name="Jones S.J."/>
            <person name="Bohlmann J."/>
            <person name="Birol I."/>
        </authorList>
    </citation>
    <scope>NUCLEOTIDE SEQUENCE [LARGE SCALE GENOMIC DNA]</scope>
    <source>
        <tissue evidence="1">Flushing bud</tissue>
    </source>
</reference>
<dbReference type="EMBL" id="LKAM01000001">
    <property type="protein sequence ID" value="KUM50712.1"/>
    <property type="molecule type" value="Genomic_DNA"/>
</dbReference>
<protein>
    <submittedName>
        <fullName evidence="1">Uncharacterized protein</fullName>
    </submittedName>
</protein>
<dbReference type="AlphaFoldDB" id="A0A101M4I0"/>
<organism evidence="1">
    <name type="scientific">Picea glauca</name>
    <name type="common">White spruce</name>
    <name type="synonym">Pinus glauca</name>
    <dbReference type="NCBI Taxonomy" id="3330"/>
    <lineage>
        <taxon>Eukaryota</taxon>
        <taxon>Viridiplantae</taxon>
        <taxon>Streptophyta</taxon>
        <taxon>Embryophyta</taxon>
        <taxon>Tracheophyta</taxon>
        <taxon>Spermatophyta</taxon>
        <taxon>Pinopsida</taxon>
        <taxon>Pinidae</taxon>
        <taxon>Conifers I</taxon>
        <taxon>Pinales</taxon>
        <taxon>Pinaceae</taxon>
        <taxon>Picea</taxon>
    </lineage>
</organism>